<reference evidence="1" key="1">
    <citation type="submission" date="2017-05" db="EMBL/GenBank/DDBJ databases">
        <authorList>
            <person name="Varghese N."/>
            <person name="Submissions S."/>
        </authorList>
    </citation>
    <scope>NUCLEOTIDE SEQUENCE</scope>
    <source>
        <strain evidence="1">DSM 18763</strain>
    </source>
</reference>
<accession>A0AA45WNS6</accession>
<gene>
    <name evidence="1" type="ORF">SAMN06264868_11911</name>
</gene>
<dbReference type="EMBL" id="FXTX01000019">
    <property type="protein sequence ID" value="SMP19297.1"/>
    <property type="molecule type" value="Genomic_DNA"/>
</dbReference>
<name>A0AA45WNS6_9AQUI</name>
<evidence type="ECO:0000313" key="1">
    <source>
        <dbReference type="EMBL" id="SMP19297.1"/>
    </source>
</evidence>
<comment type="caution">
    <text evidence="1">The sequence shown here is derived from an EMBL/GenBank/DDBJ whole genome shotgun (WGS) entry which is preliminary data.</text>
</comment>
<evidence type="ECO:0000313" key="2">
    <source>
        <dbReference type="Proteomes" id="UP001157947"/>
    </source>
</evidence>
<keyword evidence="2" id="KW-1185">Reference proteome</keyword>
<organism evidence="1 2">
    <name type="scientific">Venenivibrio stagnispumantis</name>
    <dbReference type="NCBI Taxonomy" id="407998"/>
    <lineage>
        <taxon>Bacteria</taxon>
        <taxon>Pseudomonadati</taxon>
        <taxon>Aquificota</taxon>
        <taxon>Aquificia</taxon>
        <taxon>Aquificales</taxon>
        <taxon>Hydrogenothermaceae</taxon>
        <taxon>Venenivibrio</taxon>
    </lineage>
</organism>
<dbReference type="AlphaFoldDB" id="A0AA45WNS6"/>
<dbReference type="Proteomes" id="UP001157947">
    <property type="component" value="Unassembled WGS sequence"/>
</dbReference>
<sequence length="216" mass="26035">MKELREQIYEYISGYNPEGENIIKSIFAKTLNKPEYQILKSREDFEDLYSSFYEEKIILKRKLYEEKFKEDKSGIINYLKASIRHFLDDEKRKLQIETISVIKDEEDNQIDIFETIPDTKIKNQLDYIEAKEISEKIKEFLSEEDLKVLCHIVFKDKNDKNYCLENLSQDAIYKRVERLKKEKLTKFVSIYNFSYDGFQLFIDEFLMSEICKKLCL</sequence>
<dbReference type="RefSeq" id="WP_265134996.1">
    <property type="nucleotide sequence ID" value="NZ_FXTX01000019.1"/>
</dbReference>
<proteinExistence type="predicted"/>
<protein>
    <submittedName>
        <fullName evidence="1">Uncharacterized protein</fullName>
    </submittedName>
</protein>